<dbReference type="PANTHER" id="PTHR42717">
    <property type="entry name" value="DIHYDROOROTASE-RELATED"/>
    <property type="match status" value="1"/>
</dbReference>
<dbReference type="InterPro" id="IPR032466">
    <property type="entry name" value="Metal_Hydrolase"/>
</dbReference>
<dbReference type="Gene3D" id="2.30.40.10">
    <property type="entry name" value="Urease, subunit C, domain 1"/>
    <property type="match status" value="1"/>
</dbReference>
<dbReference type="InterPro" id="IPR020043">
    <property type="entry name" value="Deacetylase_Atu3266-like"/>
</dbReference>
<protein>
    <recommendedName>
        <fullName evidence="1">Amidohydrolase-related domain-containing protein</fullName>
    </recommendedName>
</protein>
<sequence length="479" mass="51482">MTITQQFDSVLKNGHVVDPANDIDGQFDIGIKHGKIASVNENIDLDKADDVIDVNRQIVMPGHIDTHAHVSSVFGNDVNRAYGHAMLVESGTTTALDLAGNPTIMAEGMLQRGAGLNVASLMGLVPHSTIPEDDPRPSVVRDVIHSTKKQGGIGVKLLGGYHPFTPEASSSVVKVANDQMSWVAFHVGTKDSGSDMTGLREVPDITENGRLHVAHINSYTRGMVDEPHEEVKEALTIIERMRSQWVTEAYLAQINGTNGLCDENGDVVYNVAQNCLKARGYPTTDEGIKASLLDGYGSALTARGGRVITVTGEEAVKIWQSAATNTSLSYPVNPPTSAFSLATAKYDDDTFRVDAISTDGGSLPRNVAIQRTMALVAFGALTMSEAVIKLSYSPSRMMGLLNKGHLSEGADADITIVNPRTGKATMSLVAGELIMLNRRVVGKGGTWLILEEGRKAAESKGLPFEIINLEKSQMYKNWN</sequence>
<feature type="domain" description="Amidohydrolase-related" evidence="1">
    <location>
        <begin position="58"/>
        <end position="419"/>
    </location>
</feature>
<dbReference type="SUPFAM" id="SSF51338">
    <property type="entry name" value="Composite domain of metallo-dependent hydrolases"/>
    <property type="match status" value="1"/>
</dbReference>
<evidence type="ECO:0000313" key="2">
    <source>
        <dbReference type="EMBL" id="SVA42102.1"/>
    </source>
</evidence>
<dbReference type="PANTHER" id="PTHR42717:SF1">
    <property type="entry name" value="IMIDAZOLONEPROPIONASE AND RELATED AMIDOHYDROLASES"/>
    <property type="match status" value="1"/>
</dbReference>
<organism evidence="2">
    <name type="scientific">marine metagenome</name>
    <dbReference type="NCBI Taxonomy" id="408172"/>
    <lineage>
        <taxon>unclassified sequences</taxon>
        <taxon>metagenomes</taxon>
        <taxon>ecological metagenomes</taxon>
    </lineage>
</organism>
<evidence type="ECO:0000259" key="1">
    <source>
        <dbReference type="Pfam" id="PF01979"/>
    </source>
</evidence>
<name>A0A381VP99_9ZZZZ</name>
<dbReference type="InterPro" id="IPR011059">
    <property type="entry name" value="Metal-dep_hydrolase_composite"/>
</dbReference>
<dbReference type="Gene3D" id="3.20.20.140">
    <property type="entry name" value="Metal-dependent hydrolases"/>
    <property type="match status" value="2"/>
</dbReference>
<gene>
    <name evidence="2" type="ORF">METZ01_LOCUS94956</name>
</gene>
<dbReference type="SUPFAM" id="SSF51556">
    <property type="entry name" value="Metallo-dependent hydrolases"/>
    <property type="match status" value="1"/>
</dbReference>
<reference evidence="2" key="1">
    <citation type="submission" date="2018-05" db="EMBL/GenBank/DDBJ databases">
        <authorList>
            <person name="Lanie J.A."/>
            <person name="Ng W.-L."/>
            <person name="Kazmierczak K.M."/>
            <person name="Andrzejewski T.M."/>
            <person name="Davidsen T.M."/>
            <person name="Wayne K.J."/>
            <person name="Tettelin H."/>
            <person name="Glass J.I."/>
            <person name="Rusch D."/>
            <person name="Podicherti R."/>
            <person name="Tsui H.-C.T."/>
            <person name="Winkler M.E."/>
        </authorList>
    </citation>
    <scope>NUCLEOTIDE SEQUENCE</scope>
</reference>
<proteinExistence type="predicted"/>
<dbReference type="GO" id="GO:0016810">
    <property type="term" value="F:hydrolase activity, acting on carbon-nitrogen (but not peptide) bonds"/>
    <property type="evidence" value="ECO:0007669"/>
    <property type="project" value="InterPro"/>
</dbReference>
<dbReference type="AlphaFoldDB" id="A0A381VP99"/>
<dbReference type="EMBL" id="UINC01009389">
    <property type="protein sequence ID" value="SVA42102.1"/>
    <property type="molecule type" value="Genomic_DNA"/>
</dbReference>
<dbReference type="Pfam" id="PF01979">
    <property type="entry name" value="Amidohydro_1"/>
    <property type="match status" value="1"/>
</dbReference>
<dbReference type="GO" id="GO:0019213">
    <property type="term" value="F:deacetylase activity"/>
    <property type="evidence" value="ECO:0007669"/>
    <property type="project" value="InterPro"/>
</dbReference>
<accession>A0A381VP99</accession>
<dbReference type="InterPro" id="IPR006680">
    <property type="entry name" value="Amidohydro-rel"/>
</dbReference>